<dbReference type="InterPro" id="IPR017441">
    <property type="entry name" value="Protein_kinase_ATP_BS"/>
</dbReference>
<dbReference type="FunFam" id="3.80.10.10:FF:000129">
    <property type="entry name" value="Leucine-rich repeat receptor-like kinase"/>
    <property type="match status" value="1"/>
</dbReference>
<keyword evidence="14 21" id="KW-0067">ATP-binding</keyword>
<dbReference type="Gene3D" id="1.10.510.10">
    <property type="entry name" value="Transferase(Phosphotransferase) domain 1"/>
    <property type="match status" value="1"/>
</dbReference>
<evidence type="ECO:0000256" key="14">
    <source>
        <dbReference type="ARBA" id="ARBA00022840"/>
    </source>
</evidence>
<evidence type="ECO:0000256" key="1">
    <source>
        <dbReference type="ARBA" id="ARBA00004251"/>
    </source>
</evidence>
<feature type="signal peptide" evidence="23">
    <location>
        <begin position="1"/>
        <end position="30"/>
    </location>
</feature>
<dbReference type="Pfam" id="PF23598">
    <property type="entry name" value="LRR_14"/>
    <property type="match status" value="1"/>
</dbReference>
<evidence type="ECO:0000256" key="4">
    <source>
        <dbReference type="ARBA" id="ARBA00022475"/>
    </source>
</evidence>
<comment type="similarity">
    <text evidence="2">Belongs to the protein kinase superfamily. Ser/Thr protein kinase family.</text>
</comment>
<keyword evidence="7" id="KW-0433">Leucine-rich repeat</keyword>
<dbReference type="PRINTS" id="PR00019">
    <property type="entry name" value="LEURICHRPT"/>
</dbReference>
<dbReference type="FunFam" id="3.30.200.20:FF:000661">
    <property type="entry name" value="Serine-threonine protein kinase plant-type"/>
    <property type="match status" value="1"/>
</dbReference>
<dbReference type="SUPFAM" id="SSF52058">
    <property type="entry name" value="L domain-like"/>
    <property type="match status" value="3"/>
</dbReference>
<keyword evidence="15 22" id="KW-1133">Transmembrane helix</keyword>
<evidence type="ECO:0000256" key="19">
    <source>
        <dbReference type="ARBA" id="ARBA00047899"/>
    </source>
</evidence>
<dbReference type="FunFam" id="1.10.510.10:FF:000358">
    <property type="entry name" value="Putative leucine-rich repeat receptor-like serine/threonine-protein kinase"/>
    <property type="match status" value="1"/>
</dbReference>
<evidence type="ECO:0000256" key="11">
    <source>
        <dbReference type="ARBA" id="ARBA00022737"/>
    </source>
</evidence>
<dbReference type="InterPro" id="IPR000719">
    <property type="entry name" value="Prot_kinase_dom"/>
</dbReference>
<evidence type="ECO:0000256" key="18">
    <source>
        <dbReference type="ARBA" id="ARBA00023180"/>
    </source>
</evidence>
<dbReference type="PANTHER" id="PTHR27000">
    <property type="entry name" value="LEUCINE-RICH REPEAT RECEPTOR-LIKE PROTEIN KINASE FAMILY PROTEIN-RELATED"/>
    <property type="match status" value="1"/>
</dbReference>
<dbReference type="AlphaFoldDB" id="A0AAF1B530"/>
<dbReference type="SMART" id="SM00369">
    <property type="entry name" value="LRR_TYP"/>
    <property type="match status" value="8"/>
</dbReference>
<proteinExistence type="inferred from homology"/>
<comment type="subcellular location">
    <subcellularLocation>
        <location evidence="1">Cell membrane</location>
        <topology evidence="1">Single-pass type I membrane protein</topology>
    </subcellularLocation>
</comment>
<dbReference type="SMART" id="SM00220">
    <property type="entry name" value="S_TKc"/>
    <property type="match status" value="1"/>
</dbReference>
<reference evidence="25" key="1">
    <citation type="journal article" date="2016" name="Nat. Genet.">
        <title>A high-quality carrot genome assembly provides new insights into carotenoid accumulation and asterid genome evolution.</title>
        <authorList>
            <person name="Iorizzo M."/>
            <person name="Ellison S."/>
            <person name="Senalik D."/>
            <person name="Zeng P."/>
            <person name="Satapoomin P."/>
            <person name="Huang J."/>
            <person name="Bowman M."/>
            <person name="Iovene M."/>
            <person name="Sanseverino W."/>
            <person name="Cavagnaro P."/>
            <person name="Yildiz M."/>
            <person name="Macko-Podgorni A."/>
            <person name="Moranska E."/>
            <person name="Grzebelus E."/>
            <person name="Grzebelus D."/>
            <person name="Ashrafi H."/>
            <person name="Zheng Z."/>
            <person name="Cheng S."/>
            <person name="Spooner D."/>
            <person name="Van Deynze A."/>
            <person name="Simon P."/>
        </authorList>
    </citation>
    <scope>NUCLEOTIDE SEQUENCE</scope>
    <source>
        <tissue evidence="25">Leaf</tissue>
    </source>
</reference>
<evidence type="ECO:0000259" key="24">
    <source>
        <dbReference type="PROSITE" id="PS50011"/>
    </source>
</evidence>
<evidence type="ECO:0000256" key="12">
    <source>
        <dbReference type="ARBA" id="ARBA00022741"/>
    </source>
</evidence>
<keyword evidence="8" id="KW-0808">Transferase</keyword>
<dbReference type="InterPro" id="IPR008271">
    <property type="entry name" value="Ser/Thr_kinase_AS"/>
</dbReference>
<evidence type="ECO:0000256" key="7">
    <source>
        <dbReference type="ARBA" id="ARBA00022614"/>
    </source>
</evidence>
<evidence type="ECO:0000256" key="20">
    <source>
        <dbReference type="ARBA" id="ARBA00048679"/>
    </source>
</evidence>
<dbReference type="InterPro" id="IPR001611">
    <property type="entry name" value="Leu-rich_rpt"/>
</dbReference>
<keyword evidence="10 23" id="KW-0732">Signal</keyword>
<dbReference type="Pfam" id="PF08263">
    <property type="entry name" value="LRRNT_2"/>
    <property type="match status" value="1"/>
</dbReference>
<keyword evidence="6" id="KW-0597">Phosphoprotein</keyword>
<evidence type="ECO:0000256" key="15">
    <source>
        <dbReference type="ARBA" id="ARBA00022989"/>
    </source>
</evidence>
<evidence type="ECO:0000256" key="2">
    <source>
        <dbReference type="ARBA" id="ARBA00008684"/>
    </source>
</evidence>
<dbReference type="InterPro" id="IPR003591">
    <property type="entry name" value="Leu-rich_rpt_typical-subtyp"/>
</dbReference>
<evidence type="ECO:0000256" key="17">
    <source>
        <dbReference type="ARBA" id="ARBA00023170"/>
    </source>
</evidence>
<comment type="catalytic activity">
    <reaction evidence="19">
        <text>L-threonyl-[protein] + ATP = O-phospho-L-threonyl-[protein] + ADP + H(+)</text>
        <dbReference type="Rhea" id="RHEA:46608"/>
        <dbReference type="Rhea" id="RHEA-COMP:11060"/>
        <dbReference type="Rhea" id="RHEA-COMP:11605"/>
        <dbReference type="ChEBI" id="CHEBI:15378"/>
        <dbReference type="ChEBI" id="CHEBI:30013"/>
        <dbReference type="ChEBI" id="CHEBI:30616"/>
        <dbReference type="ChEBI" id="CHEBI:61977"/>
        <dbReference type="ChEBI" id="CHEBI:456216"/>
        <dbReference type="EC" id="2.7.11.1"/>
    </reaction>
</comment>
<dbReference type="PANTHER" id="PTHR27000:SF771">
    <property type="entry name" value="LRR RECEPTOR-LIKE SERINE_THREONINE-PROTEIN KINASE FLS2"/>
    <property type="match status" value="1"/>
</dbReference>
<keyword evidence="16 22" id="KW-0472">Membrane</keyword>
<feature type="binding site" evidence="21">
    <location>
        <position position="847"/>
    </location>
    <ligand>
        <name>ATP</name>
        <dbReference type="ChEBI" id="CHEBI:30616"/>
    </ligand>
</feature>
<keyword evidence="17" id="KW-0675">Receptor</keyword>
<dbReference type="PROSITE" id="PS00108">
    <property type="entry name" value="PROTEIN_KINASE_ST"/>
    <property type="match status" value="1"/>
</dbReference>
<dbReference type="EMBL" id="CP093348">
    <property type="protein sequence ID" value="WOH03501.1"/>
    <property type="molecule type" value="Genomic_DNA"/>
</dbReference>
<dbReference type="InterPro" id="IPR032675">
    <property type="entry name" value="LRR_dom_sf"/>
</dbReference>
<dbReference type="GO" id="GO:0006952">
    <property type="term" value="P:defense response"/>
    <property type="evidence" value="ECO:0007669"/>
    <property type="project" value="UniProtKB-ARBA"/>
</dbReference>
<evidence type="ECO:0000256" key="8">
    <source>
        <dbReference type="ARBA" id="ARBA00022679"/>
    </source>
</evidence>
<feature type="chain" id="PRO_5042078530" description="non-specific serine/threonine protein kinase" evidence="23">
    <location>
        <begin position="31"/>
        <end position="1103"/>
    </location>
</feature>
<dbReference type="InterPro" id="IPR013210">
    <property type="entry name" value="LRR_N_plant-typ"/>
</dbReference>
<keyword evidence="11" id="KW-0677">Repeat</keyword>
<evidence type="ECO:0000313" key="26">
    <source>
        <dbReference type="Proteomes" id="UP000077755"/>
    </source>
</evidence>
<sequence length="1103" mass="122032">MPKHNMAKLNIQVLLLICLVVCLAVTGSSSSTDHDALVAIKSRITSDPYGILATNWSSNSDICYWHGVYCSRDNDRVVSLNLHNMGLRGTLAPQIGNLSSLASLDIGQNKFYGKIPEELACLCNLKRLYLDDNEFNGDILSSFGGLFDLRDLHLENNNFTGLVLNSIGNISKLEVLNISFNFLQGNIPEDIGRLSSLKHLSLTNNQLSGSLPLAIFNMSSLQIIELAANKLSDTLQVDICDRLPQLERLNLSQNHFSGKIPSTIKNCKKLQYLSLAINEFQGSIPREIGNVTTLKSLYLGYNQFQGMDSSKYEMFSVTAGGIPDEIGCLTNLKELNLREGRFSGPLPGDLFNISTLEIIDLYRNEFCGHLPSSMGHWLPNLKSLVLNHNNFSGKIPESTKNASKLVTINLSSNSFSGSVPNNLGELEFLERLLLGVNNLTCEKLTPELRFLSSLTNCRNLKLVVLALNPLGGFLPSSLGNFSSSLQLIQAFGSKIIGSIPIGIGNLSGLWYLGLDDNDLTGPVPRTIGRLHNLEVLYLEQNKLKGHIPDDICALENLGDLYVSQNGLNGSIPACLGGLKSLQRLYLDSNKLTSTIPSALWSLKDLVLLNLSRNFFGGELPSTIGTDFKELTLLDLSYNQLSGYIPRSIGGAQQLSSLFLSNNKFGGDIPESVGNLIGLEFLDLSDNKLSGSIPKSMEKLRYLQYLNVSLNRLQGEIPSRGSFVNFTALSFKGNRALCGPPWLEVPLCRARTANRSQSKFVPLLKYILPFTALALLIAILIIFVLNSPARNIRPLTTGESMLLEWRRVSYIELLRATESFSESNLLGTGGFGSVFRGILSDGNIVAIKVLNLEHEGAMKSFKAECDVLHQIRHRNIVQIISSCTNLDFSALVLEYMPNGNLEKWLYSHNNYLDMIQRLNIMIDVGLAIEYLHHGQVTPMLHCDLKPSNILLDEDMVAHVGDFGLAKILGEEEFMERTVTLATVGYMAPEYGREGLVSAKGDVYSYGVVLMETFTRKKPTDEMSLRNWVNAALHGSIYDVVDKNMLASDDEHLPMKKHCSSSILSLALDCTAFYAAERPTMEEVIFRLQKIRTLFPREFIQVVMM</sequence>
<keyword evidence="9 22" id="KW-0812">Transmembrane</keyword>
<dbReference type="GO" id="GO:0005524">
    <property type="term" value="F:ATP binding"/>
    <property type="evidence" value="ECO:0007669"/>
    <property type="project" value="UniProtKB-UniRule"/>
</dbReference>
<dbReference type="Gene3D" id="3.80.10.10">
    <property type="entry name" value="Ribonuclease Inhibitor"/>
    <property type="match status" value="5"/>
</dbReference>
<evidence type="ECO:0000256" key="10">
    <source>
        <dbReference type="ARBA" id="ARBA00022729"/>
    </source>
</evidence>
<dbReference type="PROSITE" id="PS50011">
    <property type="entry name" value="PROTEIN_KINASE_DOM"/>
    <property type="match status" value="1"/>
</dbReference>
<dbReference type="GO" id="GO:0051707">
    <property type="term" value="P:response to other organism"/>
    <property type="evidence" value="ECO:0007669"/>
    <property type="project" value="UniProtKB-ARBA"/>
</dbReference>
<evidence type="ECO:0000256" key="23">
    <source>
        <dbReference type="SAM" id="SignalP"/>
    </source>
</evidence>
<dbReference type="GO" id="GO:0005886">
    <property type="term" value="C:plasma membrane"/>
    <property type="evidence" value="ECO:0007669"/>
    <property type="project" value="UniProtKB-SubCell"/>
</dbReference>
<gene>
    <name evidence="25" type="ORF">DCAR_0622899</name>
</gene>
<dbReference type="GO" id="GO:0051606">
    <property type="term" value="P:detection of stimulus"/>
    <property type="evidence" value="ECO:0007669"/>
    <property type="project" value="UniProtKB-ARBA"/>
</dbReference>
<dbReference type="FunFam" id="3.80.10.10:FF:000288">
    <property type="entry name" value="LRR receptor-like serine/threonine-protein kinase EFR"/>
    <property type="match status" value="1"/>
</dbReference>
<evidence type="ECO:0000256" key="21">
    <source>
        <dbReference type="PROSITE-ProRule" id="PRU10141"/>
    </source>
</evidence>
<feature type="domain" description="Protein kinase" evidence="24">
    <location>
        <begin position="819"/>
        <end position="1098"/>
    </location>
</feature>
<dbReference type="Pfam" id="PF00069">
    <property type="entry name" value="Pkinase"/>
    <property type="match status" value="1"/>
</dbReference>
<dbReference type="Proteomes" id="UP000077755">
    <property type="component" value="Chromosome 6"/>
</dbReference>
<dbReference type="SUPFAM" id="SSF56112">
    <property type="entry name" value="Protein kinase-like (PK-like)"/>
    <property type="match status" value="1"/>
</dbReference>
<keyword evidence="18" id="KW-0325">Glycoprotein</keyword>
<keyword evidence="12 21" id="KW-0547">Nucleotide-binding</keyword>
<dbReference type="Pfam" id="PF00560">
    <property type="entry name" value="LRR_1"/>
    <property type="match status" value="9"/>
</dbReference>
<dbReference type="Pfam" id="PF13855">
    <property type="entry name" value="LRR_8"/>
    <property type="match status" value="1"/>
</dbReference>
<keyword evidence="13" id="KW-0418">Kinase</keyword>
<dbReference type="FunFam" id="3.80.10.10:FF:000470">
    <property type="entry name" value="LRR receptor-like serine/threonine-protein kinase RPK2"/>
    <property type="match status" value="1"/>
</dbReference>
<dbReference type="InterPro" id="IPR011009">
    <property type="entry name" value="Kinase-like_dom_sf"/>
</dbReference>
<dbReference type="GO" id="GO:0004674">
    <property type="term" value="F:protein serine/threonine kinase activity"/>
    <property type="evidence" value="ECO:0007669"/>
    <property type="project" value="UniProtKB-KW"/>
</dbReference>
<protein>
    <recommendedName>
        <fullName evidence="3">non-specific serine/threonine protein kinase</fullName>
        <ecNumber evidence="3">2.7.11.1</ecNumber>
    </recommendedName>
</protein>
<evidence type="ECO:0000256" key="13">
    <source>
        <dbReference type="ARBA" id="ARBA00022777"/>
    </source>
</evidence>
<dbReference type="Gene3D" id="3.30.200.20">
    <property type="entry name" value="Phosphorylase Kinase, domain 1"/>
    <property type="match status" value="1"/>
</dbReference>
<evidence type="ECO:0000256" key="6">
    <source>
        <dbReference type="ARBA" id="ARBA00022553"/>
    </source>
</evidence>
<evidence type="ECO:0000313" key="25">
    <source>
        <dbReference type="EMBL" id="WOH03501.1"/>
    </source>
</evidence>
<evidence type="ECO:0000256" key="5">
    <source>
        <dbReference type="ARBA" id="ARBA00022527"/>
    </source>
</evidence>
<keyword evidence="4" id="KW-1003">Cell membrane</keyword>
<dbReference type="FunFam" id="3.80.10.10:FF:000383">
    <property type="entry name" value="Leucine-rich repeat receptor protein kinase EMS1"/>
    <property type="match status" value="2"/>
</dbReference>
<evidence type="ECO:0000256" key="16">
    <source>
        <dbReference type="ARBA" id="ARBA00023136"/>
    </source>
</evidence>
<organism evidence="25 26">
    <name type="scientific">Daucus carota subsp. sativus</name>
    <name type="common">Carrot</name>
    <dbReference type="NCBI Taxonomy" id="79200"/>
    <lineage>
        <taxon>Eukaryota</taxon>
        <taxon>Viridiplantae</taxon>
        <taxon>Streptophyta</taxon>
        <taxon>Embryophyta</taxon>
        <taxon>Tracheophyta</taxon>
        <taxon>Spermatophyta</taxon>
        <taxon>Magnoliopsida</taxon>
        <taxon>eudicotyledons</taxon>
        <taxon>Gunneridae</taxon>
        <taxon>Pentapetalae</taxon>
        <taxon>asterids</taxon>
        <taxon>campanulids</taxon>
        <taxon>Apiales</taxon>
        <taxon>Apiaceae</taxon>
        <taxon>Apioideae</taxon>
        <taxon>Scandiceae</taxon>
        <taxon>Daucinae</taxon>
        <taxon>Daucus</taxon>
        <taxon>Daucus sect. Daucus</taxon>
    </lineage>
</organism>
<dbReference type="InterPro" id="IPR055414">
    <property type="entry name" value="LRR_R13L4/SHOC2-like"/>
</dbReference>
<keyword evidence="26" id="KW-1185">Reference proteome</keyword>
<keyword evidence="5" id="KW-0723">Serine/threonine-protein kinase</keyword>
<feature type="transmembrane region" description="Helical" evidence="22">
    <location>
        <begin position="765"/>
        <end position="784"/>
    </location>
</feature>
<comment type="catalytic activity">
    <reaction evidence="20">
        <text>L-seryl-[protein] + ATP = O-phospho-L-seryl-[protein] + ADP + H(+)</text>
        <dbReference type="Rhea" id="RHEA:17989"/>
        <dbReference type="Rhea" id="RHEA-COMP:9863"/>
        <dbReference type="Rhea" id="RHEA-COMP:11604"/>
        <dbReference type="ChEBI" id="CHEBI:15378"/>
        <dbReference type="ChEBI" id="CHEBI:29999"/>
        <dbReference type="ChEBI" id="CHEBI:30616"/>
        <dbReference type="ChEBI" id="CHEBI:83421"/>
        <dbReference type="ChEBI" id="CHEBI:456216"/>
        <dbReference type="EC" id="2.7.11.1"/>
    </reaction>
</comment>
<reference evidence="25" key="2">
    <citation type="submission" date="2022-03" db="EMBL/GenBank/DDBJ databases">
        <title>Draft title - Genomic analysis of global carrot germplasm unveils the trajectory of domestication and the origin of high carotenoid orange carrot.</title>
        <authorList>
            <person name="Iorizzo M."/>
            <person name="Ellison S."/>
            <person name="Senalik D."/>
            <person name="Macko-Podgorni A."/>
            <person name="Grzebelus D."/>
            <person name="Bostan H."/>
            <person name="Rolling W."/>
            <person name="Curaba J."/>
            <person name="Simon P."/>
        </authorList>
    </citation>
    <scope>NUCLEOTIDE SEQUENCE</scope>
    <source>
        <tissue evidence="25">Leaf</tissue>
    </source>
</reference>
<evidence type="ECO:0000256" key="3">
    <source>
        <dbReference type="ARBA" id="ARBA00012513"/>
    </source>
</evidence>
<accession>A0AAF1B530</accession>
<evidence type="ECO:0000256" key="9">
    <source>
        <dbReference type="ARBA" id="ARBA00022692"/>
    </source>
</evidence>
<name>A0AAF1B530_DAUCS</name>
<evidence type="ECO:0000256" key="22">
    <source>
        <dbReference type="SAM" id="Phobius"/>
    </source>
</evidence>
<dbReference type="EC" id="2.7.11.1" evidence="3"/>
<dbReference type="PROSITE" id="PS00107">
    <property type="entry name" value="PROTEIN_KINASE_ATP"/>
    <property type="match status" value="1"/>
</dbReference>